<dbReference type="EMBL" id="LAZR01056270">
    <property type="protein sequence ID" value="KKK74542.1"/>
    <property type="molecule type" value="Genomic_DNA"/>
</dbReference>
<comment type="caution">
    <text evidence="1">The sequence shown here is derived from an EMBL/GenBank/DDBJ whole genome shotgun (WGS) entry which is preliminary data.</text>
</comment>
<reference evidence="1" key="1">
    <citation type="journal article" date="2015" name="Nature">
        <title>Complex archaea that bridge the gap between prokaryotes and eukaryotes.</title>
        <authorList>
            <person name="Spang A."/>
            <person name="Saw J.H."/>
            <person name="Jorgensen S.L."/>
            <person name="Zaremba-Niedzwiedzka K."/>
            <person name="Martijn J."/>
            <person name="Lind A.E."/>
            <person name="van Eijk R."/>
            <person name="Schleper C."/>
            <person name="Guy L."/>
            <person name="Ettema T.J."/>
        </authorList>
    </citation>
    <scope>NUCLEOTIDE SEQUENCE</scope>
</reference>
<evidence type="ECO:0000313" key="1">
    <source>
        <dbReference type="EMBL" id="KKK74542.1"/>
    </source>
</evidence>
<accession>A0A0F8XZM1</accession>
<name>A0A0F8XZM1_9ZZZZ</name>
<protein>
    <recommendedName>
        <fullName evidence="2">Bacteriophage T4 Gp32 single-stranded DNA-binding domain-containing protein</fullName>
    </recommendedName>
</protein>
<dbReference type="AlphaFoldDB" id="A0A0F8XZM1"/>
<gene>
    <name evidence="1" type="ORF">LCGC14_2882740</name>
</gene>
<proteinExistence type="predicted"/>
<organism evidence="1">
    <name type="scientific">marine sediment metagenome</name>
    <dbReference type="NCBI Taxonomy" id="412755"/>
    <lineage>
        <taxon>unclassified sequences</taxon>
        <taxon>metagenomes</taxon>
        <taxon>ecological metagenomes</taxon>
    </lineage>
</organism>
<dbReference type="Gene3D" id="3.90.198.10">
    <property type="entry name" value="Replication Fork Single-Stranded Dna Binding Protein"/>
    <property type="match status" value="1"/>
</dbReference>
<sequence length="200" mass="22524">MVAKKKATDDGLGAWASTIDVDATKQLLDEIGTTQGLPWLKVESSDTKYIPNLVRVCPKRPEWTHPYQITPVHYLGPQNRMVICPKEAVSGECPVCVQSWIFFEADNKKAAGQLRSKFRTFLNVVKINKDGSLAEEKIFVLGLNQMQFSGKRGAKFDLDEEGDLPLFEFFKKYGDLSHVETGRNLIIKAKKDTSNPNQDF</sequence>
<dbReference type="InterPro" id="IPR044947">
    <property type="entry name" value="Phage_T4_Gp32_ssDNA-bd_sf"/>
</dbReference>
<evidence type="ECO:0008006" key="2">
    <source>
        <dbReference type="Google" id="ProtNLM"/>
    </source>
</evidence>
<feature type="non-terminal residue" evidence="1">
    <location>
        <position position="200"/>
    </location>
</feature>